<proteinExistence type="predicted"/>
<organism evidence="2 3">
    <name type="scientific">Pseudoduganella ginsengisoli</name>
    <dbReference type="NCBI Taxonomy" id="1462440"/>
    <lineage>
        <taxon>Bacteria</taxon>
        <taxon>Pseudomonadati</taxon>
        <taxon>Pseudomonadota</taxon>
        <taxon>Betaproteobacteria</taxon>
        <taxon>Burkholderiales</taxon>
        <taxon>Oxalobacteraceae</taxon>
        <taxon>Telluria group</taxon>
        <taxon>Pseudoduganella</taxon>
    </lineage>
</organism>
<comment type="caution">
    <text evidence="2">The sequence shown here is derived from an EMBL/GenBank/DDBJ whole genome shotgun (WGS) entry which is preliminary data.</text>
</comment>
<sequence>AEGLATAPARAARARLSAISGDDVLAAMDRHGWQILRAAQALGISRPSLYKLLAAHPQVRRASAIPEEEIRHALARHGPDVERCASALRTPADALRRRLLALNVALGDGAD</sequence>
<dbReference type="SUPFAM" id="SSF46689">
    <property type="entry name" value="Homeodomain-like"/>
    <property type="match status" value="1"/>
</dbReference>
<evidence type="ECO:0000259" key="1">
    <source>
        <dbReference type="Pfam" id="PF02954"/>
    </source>
</evidence>
<evidence type="ECO:0000313" key="3">
    <source>
        <dbReference type="Proteomes" id="UP000484015"/>
    </source>
</evidence>
<dbReference type="GO" id="GO:0043565">
    <property type="term" value="F:sequence-specific DNA binding"/>
    <property type="evidence" value="ECO:0007669"/>
    <property type="project" value="InterPro"/>
</dbReference>
<accession>A0A6L6Q8Z1</accession>
<dbReference type="InterPro" id="IPR009057">
    <property type="entry name" value="Homeodomain-like_sf"/>
</dbReference>
<dbReference type="InterPro" id="IPR002197">
    <property type="entry name" value="HTH_Fis"/>
</dbReference>
<dbReference type="Gene3D" id="1.10.10.60">
    <property type="entry name" value="Homeodomain-like"/>
    <property type="match status" value="1"/>
</dbReference>
<dbReference type="EMBL" id="WNLA01000063">
    <property type="protein sequence ID" value="MTW06353.1"/>
    <property type="molecule type" value="Genomic_DNA"/>
</dbReference>
<feature type="non-terminal residue" evidence="2">
    <location>
        <position position="1"/>
    </location>
</feature>
<keyword evidence="3" id="KW-1185">Reference proteome</keyword>
<reference evidence="2 3" key="1">
    <citation type="submission" date="2019-11" db="EMBL/GenBank/DDBJ databases">
        <title>Type strains purchased from KCTC, JCM and DSMZ.</title>
        <authorList>
            <person name="Lu H."/>
        </authorList>
    </citation>
    <scope>NUCLEOTIDE SEQUENCE [LARGE SCALE GENOMIC DNA]</scope>
    <source>
        <strain evidence="2 3">KCTC 42409</strain>
    </source>
</reference>
<evidence type="ECO:0000313" key="2">
    <source>
        <dbReference type="EMBL" id="MTW06353.1"/>
    </source>
</evidence>
<dbReference type="Proteomes" id="UP000484015">
    <property type="component" value="Unassembled WGS sequence"/>
</dbReference>
<dbReference type="AlphaFoldDB" id="A0A6L6Q8Z1"/>
<feature type="domain" description="DNA binding HTH" evidence="1">
    <location>
        <begin position="25"/>
        <end position="51"/>
    </location>
</feature>
<dbReference type="RefSeq" id="WP_211923481.1">
    <property type="nucleotide sequence ID" value="NZ_WNLA01000063.1"/>
</dbReference>
<gene>
    <name evidence="2" type="ORF">GM668_30195</name>
</gene>
<name>A0A6L6Q8Z1_9BURK</name>
<dbReference type="Pfam" id="PF02954">
    <property type="entry name" value="HTH_8"/>
    <property type="match status" value="1"/>
</dbReference>
<protein>
    <recommendedName>
        <fullName evidence="1">DNA binding HTH domain-containing protein</fullName>
    </recommendedName>
</protein>